<keyword evidence="6" id="KW-0566">Pantothenate biosynthesis</keyword>
<dbReference type="NCBIfam" id="TIGR00125">
    <property type="entry name" value="cyt_tran_rel"/>
    <property type="match status" value="1"/>
</dbReference>
<protein>
    <recommendedName>
        <fullName evidence="4">Pantoate--beta-alanine ligase</fullName>
        <ecNumber evidence="3">6.3.2.1</ecNumber>
    </recommendedName>
    <alternativeName>
        <fullName evidence="10">Pantoate-activating enzyme</fullName>
    </alternativeName>
    <alternativeName>
        <fullName evidence="9">Pantothenate synthetase</fullName>
    </alternativeName>
</protein>
<name>A0A5B8MUF4_9CHLO</name>
<dbReference type="SUPFAM" id="SSF52374">
    <property type="entry name" value="Nucleotidylyl transferase"/>
    <property type="match status" value="2"/>
</dbReference>
<evidence type="ECO:0000256" key="9">
    <source>
        <dbReference type="ARBA" id="ARBA00029902"/>
    </source>
</evidence>
<feature type="compositionally biased region" description="Basic residues" evidence="12">
    <location>
        <begin position="425"/>
        <end position="436"/>
    </location>
</feature>
<keyword evidence="14" id="KW-1185">Reference proteome</keyword>
<feature type="compositionally biased region" description="Acidic residues" evidence="12">
    <location>
        <begin position="407"/>
        <end position="416"/>
    </location>
</feature>
<dbReference type="EMBL" id="CP031044">
    <property type="protein sequence ID" value="QDZ23946.1"/>
    <property type="molecule type" value="Genomic_DNA"/>
</dbReference>
<dbReference type="PANTHER" id="PTHR21299:SF1">
    <property type="entry name" value="PANTOATE--BETA-ALANINE LIGASE"/>
    <property type="match status" value="1"/>
</dbReference>
<evidence type="ECO:0000313" key="13">
    <source>
        <dbReference type="EMBL" id="QDZ23946.1"/>
    </source>
</evidence>
<evidence type="ECO:0000256" key="1">
    <source>
        <dbReference type="ARBA" id="ARBA00004990"/>
    </source>
</evidence>
<evidence type="ECO:0000256" key="4">
    <source>
        <dbReference type="ARBA" id="ARBA00015647"/>
    </source>
</evidence>
<dbReference type="GO" id="GO:0004592">
    <property type="term" value="F:pantoate-beta-alanine ligase activity"/>
    <property type="evidence" value="ECO:0007669"/>
    <property type="project" value="UniProtKB-EC"/>
</dbReference>
<evidence type="ECO:0000256" key="3">
    <source>
        <dbReference type="ARBA" id="ARBA00012219"/>
    </source>
</evidence>
<feature type="region of interest" description="Disordered" evidence="12">
    <location>
        <begin position="407"/>
        <end position="437"/>
    </location>
</feature>
<evidence type="ECO:0000256" key="5">
    <source>
        <dbReference type="ARBA" id="ARBA00022598"/>
    </source>
</evidence>
<dbReference type="UniPathway" id="UPA00028">
    <property type="reaction ID" value="UER00005"/>
</dbReference>
<evidence type="ECO:0000256" key="12">
    <source>
        <dbReference type="SAM" id="MobiDB-lite"/>
    </source>
</evidence>
<keyword evidence="5" id="KW-0436">Ligase</keyword>
<dbReference type="OrthoDB" id="2020436at2759"/>
<evidence type="ECO:0000256" key="2">
    <source>
        <dbReference type="ARBA" id="ARBA00009256"/>
    </source>
</evidence>
<dbReference type="Gene3D" id="3.40.50.620">
    <property type="entry name" value="HUPs"/>
    <property type="match status" value="1"/>
</dbReference>
<organism evidence="13 14">
    <name type="scientific">Chloropicon primus</name>
    <dbReference type="NCBI Taxonomy" id="1764295"/>
    <lineage>
        <taxon>Eukaryota</taxon>
        <taxon>Viridiplantae</taxon>
        <taxon>Chlorophyta</taxon>
        <taxon>Chloropicophyceae</taxon>
        <taxon>Chloropicales</taxon>
        <taxon>Chloropicaceae</taxon>
        <taxon>Chloropicon</taxon>
    </lineage>
</organism>
<dbReference type="InterPro" id="IPR003721">
    <property type="entry name" value="Pantoate_ligase"/>
</dbReference>
<accession>A0A5B8MUF4</accession>
<keyword evidence="7" id="KW-0547">Nucleotide-binding</keyword>
<dbReference type="AlphaFoldDB" id="A0A5B8MUF4"/>
<evidence type="ECO:0000256" key="7">
    <source>
        <dbReference type="ARBA" id="ARBA00022741"/>
    </source>
</evidence>
<dbReference type="GO" id="GO:0005829">
    <property type="term" value="C:cytosol"/>
    <property type="evidence" value="ECO:0007669"/>
    <property type="project" value="TreeGrafter"/>
</dbReference>
<keyword evidence="8" id="KW-0067">ATP-binding</keyword>
<dbReference type="Proteomes" id="UP000316726">
    <property type="component" value="Chromosome 11"/>
</dbReference>
<comment type="pathway">
    <text evidence="1">Cofactor biosynthesis; (R)-pantothenate biosynthesis; (R)-pantothenate from (R)-pantoate and beta-alanine: step 1/1.</text>
</comment>
<reference evidence="13 14" key="1">
    <citation type="submission" date="2018-07" db="EMBL/GenBank/DDBJ databases">
        <title>The complete nuclear genome of the prasinophyte Chloropicon primus (CCMP1205).</title>
        <authorList>
            <person name="Pombert J.-F."/>
            <person name="Otis C."/>
            <person name="Turmel M."/>
            <person name="Lemieux C."/>
        </authorList>
    </citation>
    <scope>NUCLEOTIDE SEQUENCE [LARGE SCALE GENOMIC DNA]</scope>
    <source>
        <strain evidence="13 14">CCMP1205</strain>
    </source>
</reference>
<dbReference type="EC" id="6.3.2.1" evidence="3"/>
<evidence type="ECO:0000256" key="11">
    <source>
        <dbReference type="ARBA" id="ARBA00048258"/>
    </source>
</evidence>
<comment type="catalytic activity">
    <reaction evidence="11">
        <text>(R)-pantoate + beta-alanine + ATP = (R)-pantothenate + AMP + diphosphate + H(+)</text>
        <dbReference type="Rhea" id="RHEA:10912"/>
        <dbReference type="ChEBI" id="CHEBI:15378"/>
        <dbReference type="ChEBI" id="CHEBI:15980"/>
        <dbReference type="ChEBI" id="CHEBI:29032"/>
        <dbReference type="ChEBI" id="CHEBI:30616"/>
        <dbReference type="ChEBI" id="CHEBI:33019"/>
        <dbReference type="ChEBI" id="CHEBI:57966"/>
        <dbReference type="ChEBI" id="CHEBI:456215"/>
        <dbReference type="EC" id="6.3.2.1"/>
    </reaction>
</comment>
<dbReference type="InterPro" id="IPR014729">
    <property type="entry name" value="Rossmann-like_a/b/a_fold"/>
</dbReference>
<dbReference type="STRING" id="1764295.A0A5B8MUF4"/>
<evidence type="ECO:0000256" key="8">
    <source>
        <dbReference type="ARBA" id="ARBA00022840"/>
    </source>
</evidence>
<feature type="compositionally biased region" description="Basic and acidic residues" evidence="12">
    <location>
        <begin position="115"/>
        <end position="124"/>
    </location>
</feature>
<gene>
    <name evidence="13" type="ORF">A3770_11p64640</name>
</gene>
<dbReference type="NCBIfam" id="TIGR00018">
    <property type="entry name" value="panC"/>
    <property type="match status" value="1"/>
</dbReference>
<sequence length="543" mass="60823">MFVIHSEEDMRKMSRDWRAGKSKVGFVPTMGSLHEGHLELVRVAKKEVDKVVVSIYVNPSQFAPGEDFDQYPRALERDMEKLRELGGVSALFLPKDLYKSRGIAGSEDEDEDEEASQKGEEENLRKRRRGGETATAGTSSHQTWISVSDLEKPLCGVSRPIFFRGVATVVAKLFHIVEPDVAVFGQKDFQQLRVIETMVEELNFAVRVVGVPIKREGGGLAMSSRNELLTPPNRVRARCIYTSLIRAKASVELTGVKDAKSLQAFITEAIESNGGRVDYVSVVDAKTLRPRKTVSSSTRCLLAVAAFFKSKHEGQEVRLIDNMVVGLKEEKSDVAPGGVVESTEDALAKIDWIKKLSKDVERLKAELRMVKEKQLRSPEHLKKKYLSARKSLPPPEVEISDEGFETNAESDAEVGSEGEPQCKTLPRRISPRRAARKQVPARTAAWFANTQRGGRNGLWRLDPDDPKLWPPKGSHIKVLYDDPPEWYVGVIVDNRPKPGKGMVRVKYNVDDEVEDVDLLDPGTKLKLYVEKFRSEDLFDLLSS</sequence>
<feature type="region of interest" description="Disordered" evidence="12">
    <location>
        <begin position="103"/>
        <end position="142"/>
    </location>
</feature>
<dbReference type="InterPro" id="IPR042176">
    <property type="entry name" value="Pantoate_ligase_C"/>
</dbReference>
<dbReference type="GO" id="GO:0015940">
    <property type="term" value="P:pantothenate biosynthetic process"/>
    <property type="evidence" value="ECO:0007669"/>
    <property type="project" value="UniProtKB-UniPathway"/>
</dbReference>
<dbReference type="CDD" id="cd00560">
    <property type="entry name" value="PanC"/>
    <property type="match status" value="1"/>
</dbReference>
<comment type="similarity">
    <text evidence="2">Belongs to the pantothenate synthetase family.</text>
</comment>
<dbReference type="InterPro" id="IPR004821">
    <property type="entry name" value="Cyt_trans-like"/>
</dbReference>
<proteinExistence type="inferred from homology"/>
<dbReference type="Pfam" id="PF02569">
    <property type="entry name" value="Pantoate_ligase"/>
    <property type="match status" value="1"/>
</dbReference>
<evidence type="ECO:0000256" key="6">
    <source>
        <dbReference type="ARBA" id="ARBA00022655"/>
    </source>
</evidence>
<dbReference type="HAMAP" id="MF_00158">
    <property type="entry name" value="PanC"/>
    <property type="match status" value="1"/>
</dbReference>
<evidence type="ECO:0000256" key="10">
    <source>
        <dbReference type="ARBA" id="ARBA00032806"/>
    </source>
</evidence>
<evidence type="ECO:0000313" key="14">
    <source>
        <dbReference type="Proteomes" id="UP000316726"/>
    </source>
</evidence>
<dbReference type="PANTHER" id="PTHR21299">
    <property type="entry name" value="CYTIDYLATE KINASE/PANTOATE-BETA-ALANINE LIGASE"/>
    <property type="match status" value="1"/>
</dbReference>
<dbReference type="Gene3D" id="3.30.1300.10">
    <property type="entry name" value="Pantoate-beta-alanine ligase, C-terminal domain"/>
    <property type="match status" value="1"/>
</dbReference>
<dbReference type="GO" id="GO:0005524">
    <property type="term" value="F:ATP binding"/>
    <property type="evidence" value="ECO:0007669"/>
    <property type="project" value="UniProtKB-KW"/>
</dbReference>